<feature type="domain" description="RNA-editing substrate-binding complex 6 protein" evidence="1">
    <location>
        <begin position="79"/>
        <end position="208"/>
    </location>
</feature>
<dbReference type="Proteomes" id="UP001642464">
    <property type="component" value="Unassembled WGS sequence"/>
</dbReference>
<keyword evidence="3" id="KW-1185">Reference proteome</keyword>
<dbReference type="EMBL" id="CAXAMM010042350">
    <property type="protein sequence ID" value="CAK9104288.1"/>
    <property type="molecule type" value="Genomic_DNA"/>
</dbReference>
<evidence type="ECO:0000313" key="2">
    <source>
        <dbReference type="EMBL" id="CAK9104288.1"/>
    </source>
</evidence>
<name>A0ABP0RXH4_9DINO</name>
<comment type="caution">
    <text evidence="2">The sequence shown here is derived from an EMBL/GenBank/DDBJ whole genome shotgun (WGS) entry which is preliminary data.</text>
</comment>
<organism evidence="2 3">
    <name type="scientific">Durusdinium trenchii</name>
    <dbReference type="NCBI Taxonomy" id="1381693"/>
    <lineage>
        <taxon>Eukaryota</taxon>
        <taxon>Sar</taxon>
        <taxon>Alveolata</taxon>
        <taxon>Dinophyceae</taxon>
        <taxon>Suessiales</taxon>
        <taxon>Symbiodiniaceae</taxon>
        <taxon>Durusdinium</taxon>
    </lineage>
</organism>
<dbReference type="InterPro" id="IPR058917">
    <property type="entry name" value="RESC6_dom"/>
</dbReference>
<reference evidence="2 3" key="1">
    <citation type="submission" date="2024-02" db="EMBL/GenBank/DDBJ databases">
        <authorList>
            <person name="Chen Y."/>
            <person name="Shah S."/>
            <person name="Dougan E. K."/>
            <person name="Thang M."/>
            <person name="Chan C."/>
        </authorList>
    </citation>
    <scope>NUCLEOTIDE SEQUENCE [LARGE SCALE GENOMIC DNA]</scope>
</reference>
<accession>A0ABP0RXH4</accession>
<dbReference type="Pfam" id="PF26188">
    <property type="entry name" value="RESC6"/>
    <property type="match status" value="1"/>
</dbReference>
<evidence type="ECO:0000259" key="1">
    <source>
        <dbReference type="Pfam" id="PF26188"/>
    </source>
</evidence>
<evidence type="ECO:0000313" key="3">
    <source>
        <dbReference type="Proteomes" id="UP001642464"/>
    </source>
</evidence>
<protein>
    <submittedName>
        <fullName evidence="2">Nucleotid_trans domain-containing protein</fullName>
    </submittedName>
</protein>
<gene>
    <name evidence="2" type="ORF">SCF082_LOCUS48674</name>
</gene>
<sequence>MSAQYIFEEFNGEEVTKTMLHALDRATHAHPEGPSQLASYSPDALAGAALAAASAPEVQSHVLTEIGRVLSNRESPPPRFSPKALTKILWAFAAAAHSDPEALLWLAEHVAACAEELTAEQLAQCFAAAAELQLEHEPMLMAMSIQLMWRVDQLSARSLGRVAVSCAKLDYRKQPFLDWLASRMSLREDRTLGDVSAMVWAWSKLSVQSVALCRTAALDASKEELTEEEHARLLLAFGTPHLEFPSQGLPRPLFHPSLSGAESVCKPL</sequence>
<proteinExistence type="predicted"/>